<gene>
    <name evidence="2" type="ORF">M408DRAFT_331875</name>
</gene>
<organism evidence="2 3">
    <name type="scientific">Serendipita vermifera MAFF 305830</name>
    <dbReference type="NCBI Taxonomy" id="933852"/>
    <lineage>
        <taxon>Eukaryota</taxon>
        <taxon>Fungi</taxon>
        <taxon>Dikarya</taxon>
        <taxon>Basidiomycota</taxon>
        <taxon>Agaricomycotina</taxon>
        <taxon>Agaricomycetes</taxon>
        <taxon>Sebacinales</taxon>
        <taxon>Serendipitaceae</taxon>
        <taxon>Serendipita</taxon>
    </lineage>
</organism>
<evidence type="ECO:0000313" key="3">
    <source>
        <dbReference type="Proteomes" id="UP000054097"/>
    </source>
</evidence>
<feature type="region of interest" description="Disordered" evidence="1">
    <location>
        <begin position="99"/>
        <end position="133"/>
    </location>
</feature>
<dbReference type="Gene3D" id="2.30.29.30">
    <property type="entry name" value="Pleckstrin-homology domain (PH domain)/Phosphotyrosine-binding domain (PTB)"/>
    <property type="match status" value="1"/>
</dbReference>
<feature type="compositionally biased region" description="Low complexity" evidence="1">
    <location>
        <begin position="306"/>
        <end position="317"/>
    </location>
</feature>
<dbReference type="EMBL" id="KN824326">
    <property type="protein sequence ID" value="KIM24239.1"/>
    <property type="molecule type" value="Genomic_DNA"/>
</dbReference>
<dbReference type="STRING" id="933852.A0A0C3AW82"/>
<evidence type="ECO:0008006" key="4">
    <source>
        <dbReference type="Google" id="ProtNLM"/>
    </source>
</evidence>
<name>A0A0C3AW82_SERVB</name>
<feature type="compositionally biased region" description="Basic and acidic residues" evidence="1">
    <location>
        <begin position="333"/>
        <end position="345"/>
    </location>
</feature>
<dbReference type="Proteomes" id="UP000054097">
    <property type="component" value="Unassembled WGS sequence"/>
</dbReference>
<dbReference type="InterPro" id="IPR011993">
    <property type="entry name" value="PH-like_dom_sf"/>
</dbReference>
<reference evidence="3" key="2">
    <citation type="submission" date="2015-01" db="EMBL/GenBank/DDBJ databases">
        <title>Evolutionary Origins and Diversification of the Mycorrhizal Mutualists.</title>
        <authorList>
            <consortium name="DOE Joint Genome Institute"/>
            <consortium name="Mycorrhizal Genomics Consortium"/>
            <person name="Kohler A."/>
            <person name="Kuo A."/>
            <person name="Nagy L.G."/>
            <person name="Floudas D."/>
            <person name="Copeland A."/>
            <person name="Barry K.W."/>
            <person name="Cichocki N."/>
            <person name="Veneault-Fourrey C."/>
            <person name="LaButti K."/>
            <person name="Lindquist E.A."/>
            <person name="Lipzen A."/>
            <person name="Lundell T."/>
            <person name="Morin E."/>
            <person name="Murat C."/>
            <person name="Riley R."/>
            <person name="Ohm R."/>
            <person name="Sun H."/>
            <person name="Tunlid A."/>
            <person name="Henrissat B."/>
            <person name="Grigoriev I.V."/>
            <person name="Hibbett D.S."/>
            <person name="Martin F."/>
        </authorList>
    </citation>
    <scope>NUCLEOTIDE SEQUENCE [LARGE SCALE GENOMIC DNA]</scope>
    <source>
        <strain evidence="3">MAFF 305830</strain>
    </source>
</reference>
<dbReference type="HOGENOM" id="CLU_692823_0_0_1"/>
<keyword evidence="3" id="KW-1185">Reference proteome</keyword>
<feature type="region of interest" description="Disordered" evidence="1">
    <location>
        <begin position="272"/>
        <end position="362"/>
    </location>
</feature>
<evidence type="ECO:0000313" key="2">
    <source>
        <dbReference type="EMBL" id="KIM24239.1"/>
    </source>
</evidence>
<reference evidence="2 3" key="1">
    <citation type="submission" date="2014-04" db="EMBL/GenBank/DDBJ databases">
        <authorList>
            <consortium name="DOE Joint Genome Institute"/>
            <person name="Kuo A."/>
            <person name="Zuccaro A."/>
            <person name="Kohler A."/>
            <person name="Nagy L.G."/>
            <person name="Floudas D."/>
            <person name="Copeland A."/>
            <person name="Barry K.W."/>
            <person name="Cichocki N."/>
            <person name="Veneault-Fourrey C."/>
            <person name="LaButti K."/>
            <person name="Lindquist E.A."/>
            <person name="Lipzen A."/>
            <person name="Lundell T."/>
            <person name="Morin E."/>
            <person name="Murat C."/>
            <person name="Sun H."/>
            <person name="Tunlid A."/>
            <person name="Henrissat B."/>
            <person name="Grigoriev I.V."/>
            <person name="Hibbett D.S."/>
            <person name="Martin F."/>
            <person name="Nordberg H.P."/>
            <person name="Cantor M.N."/>
            <person name="Hua S.X."/>
        </authorList>
    </citation>
    <scope>NUCLEOTIDE SEQUENCE [LARGE SCALE GENOMIC DNA]</scope>
    <source>
        <strain evidence="2 3">MAFF 305830</strain>
    </source>
</reference>
<sequence>MPSPVLPQSFRNASFDMEPTPPPLADAEIDTLPPYTNNIRLATLCYRKREFRAAFDKVPRGFRTWEPVWLVLNGTALRVYKAEREERCAIDGTDMPLLRTGSRVPTRCSGSPANPRPTGTRLEGTPAPRIPRHGGLSHSSIYMTMLSSSSSYTSLPAPRQEHRGSFLKVAPAPALPPPYTATPFSASTPFLIRSTSTTPTSSTPDFSKRKFLRQYPLQYAICTRADAYTKREHVLRFILHDGKQFLVQLSNRSETVAWLQLMSIAAPLSLDLDERPMPEPAHYPRRRPRPRDSQRPSTAPGALETASASASAMASNEGRPREGVEEEVEDGQEMDHLPPPRRPEMMRSLSSVEQARRLGIQI</sequence>
<proteinExistence type="predicted"/>
<dbReference type="SUPFAM" id="SSF50729">
    <property type="entry name" value="PH domain-like"/>
    <property type="match status" value="1"/>
</dbReference>
<feature type="region of interest" description="Disordered" evidence="1">
    <location>
        <begin position="1"/>
        <end position="20"/>
    </location>
</feature>
<dbReference type="AlphaFoldDB" id="A0A0C3AW82"/>
<dbReference type="PANTHER" id="PTHR37283:SF1">
    <property type="entry name" value="PH DOMAIN-CONTAINING PROTEIN YHR131C"/>
    <property type="match status" value="1"/>
</dbReference>
<dbReference type="PANTHER" id="PTHR37283">
    <property type="entry name" value="PH DOMAIN-CONTAINING PROTEIN YHR131C"/>
    <property type="match status" value="1"/>
</dbReference>
<protein>
    <recommendedName>
        <fullName evidence="4">PH domain-containing protein</fullName>
    </recommendedName>
</protein>
<evidence type="ECO:0000256" key="1">
    <source>
        <dbReference type="SAM" id="MobiDB-lite"/>
    </source>
</evidence>
<dbReference type="OrthoDB" id="5865767at2759"/>
<accession>A0A0C3AW82</accession>